<keyword evidence="5" id="KW-1185">Reference proteome</keyword>
<dbReference type="SUPFAM" id="SSF69593">
    <property type="entry name" value="Glycerol-3-phosphate (1)-acyltransferase"/>
    <property type="match status" value="1"/>
</dbReference>
<evidence type="ECO:0000256" key="1">
    <source>
        <dbReference type="ARBA" id="ARBA00022679"/>
    </source>
</evidence>
<proteinExistence type="predicted"/>
<organism evidence="4 5">
    <name type="scientific">Serinibacter arcticus</name>
    <dbReference type="NCBI Taxonomy" id="1655435"/>
    <lineage>
        <taxon>Bacteria</taxon>
        <taxon>Bacillati</taxon>
        <taxon>Actinomycetota</taxon>
        <taxon>Actinomycetes</taxon>
        <taxon>Micrococcales</taxon>
        <taxon>Beutenbergiaceae</taxon>
        <taxon>Serinibacter</taxon>
    </lineage>
</organism>
<evidence type="ECO:0000313" key="4">
    <source>
        <dbReference type="EMBL" id="TGO04593.1"/>
    </source>
</evidence>
<dbReference type="GO" id="GO:0006654">
    <property type="term" value="P:phosphatidic acid biosynthetic process"/>
    <property type="evidence" value="ECO:0007669"/>
    <property type="project" value="TreeGrafter"/>
</dbReference>
<keyword evidence="1 4" id="KW-0808">Transferase</keyword>
<dbReference type="InterPro" id="IPR002123">
    <property type="entry name" value="Plipid/glycerol_acylTrfase"/>
</dbReference>
<accession>A0A4Z1E2B1</accession>
<reference evidence="4 5" key="1">
    <citation type="submission" date="2018-11" db="EMBL/GenBank/DDBJ databases">
        <title>Complete genome sequencing of the Actinobacteria Serinibacter sp. K3-2.</title>
        <authorList>
            <person name="Rakitin A.L."/>
            <person name="Beletsky A.V."/>
            <person name="Mardanov A.V."/>
            <person name="Ravin N.V."/>
            <person name="Gromova A.S."/>
            <person name="Filippova S.N."/>
            <person name="Gal'Chenko V.F."/>
        </authorList>
    </citation>
    <scope>NUCLEOTIDE SEQUENCE [LARGE SCALE GENOMIC DNA]</scope>
    <source>
        <strain evidence="4 5">K3-2</strain>
    </source>
</reference>
<feature type="domain" description="Phospholipid/glycerol acyltransferase" evidence="3">
    <location>
        <begin position="59"/>
        <end position="168"/>
    </location>
</feature>
<dbReference type="GO" id="GO:0003841">
    <property type="term" value="F:1-acylglycerol-3-phosphate O-acyltransferase activity"/>
    <property type="evidence" value="ECO:0007669"/>
    <property type="project" value="TreeGrafter"/>
</dbReference>
<dbReference type="Proteomes" id="UP000297318">
    <property type="component" value="Unassembled WGS sequence"/>
</dbReference>
<evidence type="ECO:0000259" key="3">
    <source>
        <dbReference type="SMART" id="SM00563"/>
    </source>
</evidence>
<dbReference type="GO" id="GO:0005886">
    <property type="term" value="C:plasma membrane"/>
    <property type="evidence" value="ECO:0007669"/>
    <property type="project" value="TreeGrafter"/>
</dbReference>
<dbReference type="AlphaFoldDB" id="A0A4Z1E2B1"/>
<dbReference type="RefSeq" id="WP_233251625.1">
    <property type="nucleotide sequence ID" value="NZ_RHPJ01000003.1"/>
</dbReference>
<evidence type="ECO:0000313" key="5">
    <source>
        <dbReference type="Proteomes" id="UP000297318"/>
    </source>
</evidence>
<dbReference type="Pfam" id="PF01553">
    <property type="entry name" value="Acyltransferase"/>
    <property type="match status" value="1"/>
</dbReference>
<dbReference type="EMBL" id="RHPJ01000003">
    <property type="protein sequence ID" value="TGO04593.1"/>
    <property type="molecule type" value="Genomic_DNA"/>
</dbReference>
<evidence type="ECO:0000256" key="2">
    <source>
        <dbReference type="ARBA" id="ARBA00023315"/>
    </source>
</evidence>
<name>A0A4Z1E2B1_9MICO</name>
<sequence>MTGPRGDRRRARRSGSLVTPDVLRRGGPSWSRHVGRVLDHVWWRTDVVGAEHVPATGRVLIAPNHTGVVDGPLVHGAIPRTSHFLVKQEFFTSRLGFLMDWAGQIPVDRSGGGPALAVARALLEEDRCVGVFPEGTRGRGDVQAARAGIAWLAVHTGAPIVPCAVLGTRPAGRPRGWVPPPRTRLHVEFGEPIPVAAGGGRREIATTMATLQRAMQDLLERAQARTGVTLPNADAHD</sequence>
<dbReference type="SMART" id="SM00563">
    <property type="entry name" value="PlsC"/>
    <property type="match status" value="1"/>
</dbReference>
<dbReference type="CDD" id="cd07989">
    <property type="entry name" value="LPLAT_AGPAT-like"/>
    <property type="match status" value="1"/>
</dbReference>
<dbReference type="PANTHER" id="PTHR10434:SF11">
    <property type="entry name" value="1-ACYL-SN-GLYCEROL-3-PHOSPHATE ACYLTRANSFERASE"/>
    <property type="match status" value="1"/>
</dbReference>
<comment type="caution">
    <text evidence="4">The sequence shown here is derived from an EMBL/GenBank/DDBJ whole genome shotgun (WGS) entry which is preliminary data.</text>
</comment>
<keyword evidence="2 4" id="KW-0012">Acyltransferase</keyword>
<gene>
    <name evidence="4" type="ORF">SERN_2186</name>
</gene>
<dbReference type="PANTHER" id="PTHR10434">
    <property type="entry name" value="1-ACYL-SN-GLYCEROL-3-PHOSPHATE ACYLTRANSFERASE"/>
    <property type="match status" value="1"/>
</dbReference>
<protein>
    <submittedName>
        <fullName evidence="4">1-acyl-sn-glycerol-3-phosphate acyltransferase</fullName>
    </submittedName>
</protein>